<dbReference type="PIRSF" id="PIRSF000137">
    <property type="entry name" value="Alcohol_oxidase"/>
    <property type="match status" value="1"/>
</dbReference>
<comment type="similarity">
    <text evidence="2 5">Belongs to the GMC oxidoreductase family.</text>
</comment>
<evidence type="ECO:0000259" key="6">
    <source>
        <dbReference type="PROSITE" id="PS00623"/>
    </source>
</evidence>
<evidence type="ECO:0000313" key="9">
    <source>
        <dbReference type="Proteomes" id="UP000647860"/>
    </source>
</evidence>
<keyword evidence="9" id="KW-1185">Reference proteome</keyword>
<dbReference type="SUPFAM" id="SSF51905">
    <property type="entry name" value="FAD/NAD(P)-binding domain"/>
    <property type="match status" value="1"/>
</dbReference>
<keyword evidence="3 5" id="KW-0285">Flavoprotein</keyword>
<dbReference type="EMBL" id="BOPA01000056">
    <property type="protein sequence ID" value="GIJ18930.1"/>
    <property type="molecule type" value="Genomic_DNA"/>
</dbReference>
<name>A0ABQ4ILY8_9ACTN</name>
<feature type="domain" description="Glucose-methanol-choline oxidoreductase N-terminal" evidence="6">
    <location>
        <begin position="90"/>
        <end position="113"/>
    </location>
</feature>
<dbReference type="SUPFAM" id="SSF54373">
    <property type="entry name" value="FAD-linked reductases, C-terminal domain"/>
    <property type="match status" value="1"/>
</dbReference>
<accession>A0ABQ4ILY8</accession>
<dbReference type="Gene3D" id="3.30.560.10">
    <property type="entry name" value="Glucose Oxidase, domain 3"/>
    <property type="match status" value="1"/>
</dbReference>
<dbReference type="InterPro" id="IPR007867">
    <property type="entry name" value="GMC_OxRtase_C"/>
</dbReference>
<evidence type="ECO:0000256" key="5">
    <source>
        <dbReference type="RuleBase" id="RU003968"/>
    </source>
</evidence>
<dbReference type="PROSITE" id="PS00624">
    <property type="entry name" value="GMC_OXRED_2"/>
    <property type="match status" value="1"/>
</dbReference>
<evidence type="ECO:0000256" key="2">
    <source>
        <dbReference type="ARBA" id="ARBA00010790"/>
    </source>
</evidence>
<proteinExistence type="inferred from homology"/>
<dbReference type="Pfam" id="PF00732">
    <property type="entry name" value="GMC_oxred_N"/>
    <property type="match status" value="1"/>
</dbReference>
<dbReference type="PROSITE" id="PS51257">
    <property type="entry name" value="PROKAR_LIPOPROTEIN"/>
    <property type="match status" value="1"/>
</dbReference>
<evidence type="ECO:0000259" key="7">
    <source>
        <dbReference type="PROSITE" id="PS00624"/>
    </source>
</evidence>
<dbReference type="Proteomes" id="UP000647860">
    <property type="component" value="Unassembled WGS sequence"/>
</dbReference>
<dbReference type="PANTHER" id="PTHR11552">
    <property type="entry name" value="GLUCOSE-METHANOL-CHOLINE GMC OXIDOREDUCTASE"/>
    <property type="match status" value="1"/>
</dbReference>
<comment type="cofactor">
    <cofactor evidence="1">
        <name>FAD</name>
        <dbReference type="ChEBI" id="CHEBI:57692"/>
    </cofactor>
</comment>
<evidence type="ECO:0000256" key="1">
    <source>
        <dbReference type="ARBA" id="ARBA00001974"/>
    </source>
</evidence>
<dbReference type="InterPro" id="IPR000172">
    <property type="entry name" value="GMC_OxRdtase_N"/>
</dbReference>
<dbReference type="PROSITE" id="PS00623">
    <property type="entry name" value="GMC_OXRED_1"/>
    <property type="match status" value="1"/>
</dbReference>
<dbReference type="Pfam" id="PF05199">
    <property type="entry name" value="GMC_oxred_C"/>
    <property type="match status" value="1"/>
</dbReference>
<evidence type="ECO:0000313" key="8">
    <source>
        <dbReference type="EMBL" id="GIJ18930.1"/>
    </source>
</evidence>
<gene>
    <name evidence="8" type="ORF">Vgi01_56140</name>
</gene>
<comment type="caution">
    <text evidence="8">The sequence shown here is derived from an EMBL/GenBank/DDBJ whole genome shotgun (WGS) entry which is preliminary data.</text>
</comment>
<keyword evidence="4 5" id="KW-0274">FAD</keyword>
<sequence>MWQRDTPIRGADMAEFDYIVVGAGSAGCVLANRLTEDPGTRVLLIEAGGWDRSPWVRIPKGFSRLMDDRRTAWHYPAQVRAGQQEVWQRGRLVGGSSSINGMVYGRGDRLDYDELERLGNPGWGWDTMLPIFKRLEDNPLGASDMRGAGGPLRLSTATGTDEISENAIAAGVELGWQRVDDLNATDDERIGYLMATIRDGRRSNAADAFLHPVRIRPNLTVVVDTVVVRILIENGQAIGVRTRQGGQSVEHRAAAEVILAAGAIASPQLLQVSGIGPADTLRRAGVPVLADRPRVGVGMREHRTTPMQFRLAGRAGYNARLSRPLGQAREMLRYLTTRRGLLALPVYDVGAYFRSAPDVGHPDAQLLLAPFSAALRRPGRAIELESESGLMAQVTVTRPESEGSLAITSADPGTAPAIVANYFTAPHDRRVAVGAFRRVRELFGTAPIAKRIVAETLPGPAVQDDEEIIEAGLALGYCGYHAVGTCAMGPGDDFVVDPRLRVRGVAGLRIVDASVLPILVSGYLNAPVMALAWRAADLIRADR</sequence>
<dbReference type="PANTHER" id="PTHR11552:SF147">
    <property type="entry name" value="CHOLINE DEHYDROGENASE, MITOCHONDRIAL"/>
    <property type="match status" value="1"/>
</dbReference>
<protein>
    <submittedName>
        <fullName evidence="8">GMC oxidoreductase</fullName>
    </submittedName>
</protein>
<evidence type="ECO:0000256" key="3">
    <source>
        <dbReference type="ARBA" id="ARBA00022630"/>
    </source>
</evidence>
<dbReference type="InterPro" id="IPR036188">
    <property type="entry name" value="FAD/NAD-bd_sf"/>
</dbReference>
<reference evidence="8 9" key="1">
    <citation type="submission" date="2021-01" db="EMBL/GenBank/DDBJ databases">
        <title>Whole genome shotgun sequence of Verrucosispora gifhornensis NBRC 16317.</title>
        <authorList>
            <person name="Komaki H."/>
            <person name="Tamura T."/>
        </authorList>
    </citation>
    <scope>NUCLEOTIDE SEQUENCE [LARGE SCALE GENOMIC DNA]</scope>
    <source>
        <strain evidence="8 9">NBRC 16317</strain>
    </source>
</reference>
<dbReference type="Gene3D" id="3.50.50.60">
    <property type="entry name" value="FAD/NAD(P)-binding domain"/>
    <property type="match status" value="1"/>
</dbReference>
<dbReference type="InterPro" id="IPR012132">
    <property type="entry name" value="GMC_OxRdtase"/>
</dbReference>
<organism evidence="8 9">
    <name type="scientific">Micromonospora gifhornensis</name>
    <dbReference type="NCBI Taxonomy" id="84594"/>
    <lineage>
        <taxon>Bacteria</taxon>
        <taxon>Bacillati</taxon>
        <taxon>Actinomycetota</taxon>
        <taxon>Actinomycetes</taxon>
        <taxon>Micromonosporales</taxon>
        <taxon>Micromonosporaceae</taxon>
        <taxon>Micromonospora</taxon>
    </lineage>
</organism>
<evidence type="ECO:0000256" key="4">
    <source>
        <dbReference type="ARBA" id="ARBA00022827"/>
    </source>
</evidence>
<feature type="domain" description="Glucose-methanol-choline oxidoreductase N-terminal" evidence="7">
    <location>
        <begin position="262"/>
        <end position="276"/>
    </location>
</feature>